<organism evidence="1 2">
    <name type="scientific">Neolentinus lepideus HHB14362 ss-1</name>
    <dbReference type="NCBI Taxonomy" id="1314782"/>
    <lineage>
        <taxon>Eukaryota</taxon>
        <taxon>Fungi</taxon>
        <taxon>Dikarya</taxon>
        <taxon>Basidiomycota</taxon>
        <taxon>Agaricomycotina</taxon>
        <taxon>Agaricomycetes</taxon>
        <taxon>Gloeophyllales</taxon>
        <taxon>Gloeophyllaceae</taxon>
        <taxon>Neolentinus</taxon>
    </lineage>
</organism>
<feature type="non-terminal residue" evidence="1">
    <location>
        <position position="113"/>
    </location>
</feature>
<keyword evidence="2" id="KW-1185">Reference proteome</keyword>
<dbReference type="STRING" id="1314782.A0A165TYT0"/>
<evidence type="ECO:0000313" key="1">
    <source>
        <dbReference type="EMBL" id="KZT27375.1"/>
    </source>
</evidence>
<gene>
    <name evidence="1" type="ORF">NEOLEDRAFT_1021031</name>
</gene>
<accession>A0A165TYT0</accession>
<evidence type="ECO:0008006" key="3">
    <source>
        <dbReference type="Google" id="ProtNLM"/>
    </source>
</evidence>
<sequence>WVVPKPRSDKLRLVVDHSAGEHALNAMISKEDARICLDNIHDLGKCLRHARQQHGNVPLVMFKSDVSQAYRRLPMHPLWQIRQVVTVGEERHVDRCNNFGNRAGGKLWCTFMS</sequence>
<dbReference type="AlphaFoldDB" id="A0A165TYT0"/>
<dbReference type="InParanoid" id="A0A165TYT0"/>
<dbReference type="OrthoDB" id="3236210at2759"/>
<dbReference type="Proteomes" id="UP000076761">
    <property type="component" value="Unassembled WGS sequence"/>
</dbReference>
<proteinExistence type="predicted"/>
<evidence type="ECO:0000313" key="2">
    <source>
        <dbReference type="Proteomes" id="UP000076761"/>
    </source>
</evidence>
<dbReference type="EMBL" id="KV425562">
    <property type="protein sequence ID" value="KZT27375.1"/>
    <property type="molecule type" value="Genomic_DNA"/>
</dbReference>
<feature type="non-terminal residue" evidence="1">
    <location>
        <position position="1"/>
    </location>
</feature>
<name>A0A165TYT0_9AGAM</name>
<reference evidence="1 2" key="1">
    <citation type="journal article" date="2016" name="Mol. Biol. Evol.">
        <title>Comparative Genomics of Early-Diverging Mushroom-Forming Fungi Provides Insights into the Origins of Lignocellulose Decay Capabilities.</title>
        <authorList>
            <person name="Nagy L.G."/>
            <person name="Riley R."/>
            <person name="Tritt A."/>
            <person name="Adam C."/>
            <person name="Daum C."/>
            <person name="Floudas D."/>
            <person name="Sun H."/>
            <person name="Yadav J.S."/>
            <person name="Pangilinan J."/>
            <person name="Larsson K.H."/>
            <person name="Matsuura K."/>
            <person name="Barry K."/>
            <person name="Labutti K."/>
            <person name="Kuo R."/>
            <person name="Ohm R.A."/>
            <person name="Bhattacharya S.S."/>
            <person name="Shirouzu T."/>
            <person name="Yoshinaga Y."/>
            <person name="Martin F.M."/>
            <person name="Grigoriev I.V."/>
            <person name="Hibbett D.S."/>
        </authorList>
    </citation>
    <scope>NUCLEOTIDE SEQUENCE [LARGE SCALE GENOMIC DNA]</scope>
    <source>
        <strain evidence="1 2">HHB14362 ss-1</strain>
    </source>
</reference>
<protein>
    <recommendedName>
        <fullName evidence="3">Reverse transcriptase domain-containing protein</fullName>
    </recommendedName>
</protein>